<accession>A0A7C8Q3J7</accession>
<proteinExistence type="predicted"/>
<dbReference type="EMBL" id="WIWS01000083">
    <property type="protein sequence ID" value="KAF3209832.1"/>
    <property type="molecule type" value="Genomic_DNA"/>
</dbReference>
<feature type="region of interest" description="Disordered" evidence="1">
    <location>
        <begin position="57"/>
        <end position="94"/>
    </location>
</feature>
<feature type="compositionally biased region" description="Acidic residues" evidence="1">
    <location>
        <begin position="84"/>
        <end position="94"/>
    </location>
</feature>
<evidence type="ECO:0000313" key="3">
    <source>
        <dbReference type="EMBL" id="KAF3209832.1"/>
    </source>
</evidence>
<dbReference type="Proteomes" id="UP000479691">
    <property type="component" value="Unassembled WGS sequence"/>
</dbReference>
<evidence type="ECO:0000313" key="4">
    <source>
        <dbReference type="Proteomes" id="UP000472727"/>
    </source>
</evidence>
<comment type="caution">
    <text evidence="2">The sequence shown here is derived from an EMBL/GenBank/DDBJ whole genome shotgun (WGS) entry which is preliminary data.</text>
</comment>
<feature type="compositionally biased region" description="Low complexity" evidence="1">
    <location>
        <begin position="57"/>
        <end position="75"/>
    </location>
</feature>
<evidence type="ECO:0000313" key="2">
    <source>
        <dbReference type="EMBL" id="KAF3191446.1"/>
    </source>
</evidence>
<sequence length="94" mass="9745">MTTFQRLLRGGGNDDGPVTVTKQTTCTRFITKDGGKTTVTEQGDGKTTTITNVITTTKTPTPQTTTKTVTTTVTAGPGGKGTNDGDDDDQLGGY</sequence>
<dbReference type="EMBL" id="JAABOE010000003">
    <property type="protein sequence ID" value="KAF3191446.1"/>
    <property type="molecule type" value="Genomic_DNA"/>
</dbReference>
<organism evidence="2 5">
    <name type="scientific">Orbilia oligospora</name>
    <name type="common">Nematode-trapping fungus</name>
    <name type="synonym">Arthrobotrys oligospora</name>
    <dbReference type="NCBI Taxonomy" id="2813651"/>
    <lineage>
        <taxon>Eukaryota</taxon>
        <taxon>Fungi</taxon>
        <taxon>Dikarya</taxon>
        <taxon>Ascomycota</taxon>
        <taxon>Pezizomycotina</taxon>
        <taxon>Orbiliomycetes</taxon>
        <taxon>Orbiliales</taxon>
        <taxon>Orbiliaceae</taxon>
        <taxon>Orbilia</taxon>
    </lineage>
</organism>
<dbReference type="Proteomes" id="UP000472727">
    <property type="component" value="Unassembled WGS sequence"/>
</dbReference>
<dbReference type="AlphaFoldDB" id="A0A7C8Q3J7"/>
<evidence type="ECO:0000256" key="1">
    <source>
        <dbReference type="SAM" id="MobiDB-lite"/>
    </source>
</evidence>
<gene>
    <name evidence="3" type="ORF">TWF106_010852</name>
    <name evidence="2" type="ORF">TWF788_006045</name>
</gene>
<evidence type="ECO:0000313" key="5">
    <source>
        <dbReference type="Proteomes" id="UP000479691"/>
    </source>
</evidence>
<protein>
    <submittedName>
        <fullName evidence="2">Uncharacterized protein</fullName>
    </submittedName>
</protein>
<reference evidence="4 5" key="1">
    <citation type="submission" date="2019-06" db="EMBL/GenBank/DDBJ databases">
        <authorList>
            <person name="Palmer J.M."/>
        </authorList>
    </citation>
    <scope>NUCLEOTIDE SEQUENCE [LARGE SCALE GENOMIC DNA]</scope>
    <source>
        <strain evidence="3 4">TWF106</strain>
        <strain evidence="2 5">TWF788</strain>
    </source>
</reference>
<name>A0A7C8Q3J7_ORBOL</name>